<evidence type="ECO:0000313" key="6">
    <source>
        <dbReference type="Proteomes" id="UP000198327"/>
    </source>
</evidence>
<dbReference type="SUPFAM" id="SSF46785">
    <property type="entry name" value="Winged helix' DNA-binding domain"/>
    <property type="match status" value="1"/>
</dbReference>
<evidence type="ECO:0000256" key="3">
    <source>
        <dbReference type="ARBA" id="ARBA00023163"/>
    </source>
</evidence>
<evidence type="ECO:0000256" key="2">
    <source>
        <dbReference type="ARBA" id="ARBA00023125"/>
    </source>
</evidence>
<dbReference type="OrthoDB" id="8584262at2"/>
<reference evidence="6" key="1">
    <citation type="submission" date="2017-06" db="EMBL/GenBank/DDBJ databases">
        <authorList>
            <person name="Varghese N."/>
            <person name="Submissions S."/>
        </authorList>
    </citation>
    <scope>NUCLEOTIDE SEQUENCE [LARGE SCALE GENOMIC DNA]</scope>
    <source>
        <strain evidence="6">JCM 23211</strain>
    </source>
</reference>
<dbReference type="InterPro" id="IPR028978">
    <property type="entry name" value="Chorismate_lyase_/UTRA_dom_sf"/>
</dbReference>
<dbReference type="InterPro" id="IPR050679">
    <property type="entry name" value="Bact_HTH_transcr_reg"/>
</dbReference>
<sequence>MTKNAFDREAAALLRKRQDAERAKYMSAQRRTAPGLHNSPHRAYEQLRSAIRTRSGMPDGPLVETALIKSYSVNRNTLRTALQMLASDGLLRRERRTGTVVARHVQEFTDIEIVGRRGTSESDDGTVVMQDLHRSIDELPPFARTRFDTDAELLFTYEQLASVDGEPLFTHSGFIPLGRDHDEFFDRVRLLGNTPRPLGNAFARLFGRPLAETEIDIEATPADADTAALLRIDVGAPLLLREMTQRDVDGVVRQVTFTQFRGDRVALTSEVP</sequence>
<dbReference type="GO" id="GO:0045892">
    <property type="term" value="P:negative regulation of DNA-templated transcription"/>
    <property type="evidence" value="ECO:0007669"/>
    <property type="project" value="TreeGrafter"/>
</dbReference>
<evidence type="ECO:0000259" key="4">
    <source>
        <dbReference type="PROSITE" id="PS50949"/>
    </source>
</evidence>
<dbReference type="InterPro" id="IPR036390">
    <property type="entry name" value="WH_DNA-bd_sf"/>
</dbReference>
<dbReference type="AlphaFoldDB" id="A0A239E159"/>
<organism evidence="5 6">
    <name type="scientific">Rhodococcoides kyotonense</name>
    <dbReference type="NCBI Taxonomy" id="398843"/>
    <lineage>
        <taxon>Bacteria</taxon>
        <taxon>Bacillati</taxon>
        <taxon>Actinomycetota</taxon>
        <taxon>Actinomycetes</taxon>
        <taxon>Mycobacteriales</taxon>
        <taxon>Nocardiaceae</taxon>
        <taxon>Rhodococcoides</taxon>
    </lineage>
</organism>
<dbReference type="Proteomes" id="UP000198327">
    <property type="component" value="Unassembled WGS sequence"/>
</dbReference>
<keyword evidence="3" id="KW-0804">Transcription</keyword>
<proteinExistence type="predicted"/>
<dbReference type="PROSITE" id="PS50949">
    <property type="entry name" value="HTH_GNTR"/>
    <property type="match status" value="1"/>
</dbReference>
<dbReference type="InterPro" id="IPR036388">
    <property type="entry name" value="WH-like_DNA-bd_sf"/>
</dbReference>
<dbReference type="GO" id="GO:0003677">
    <property type="term" value="F:DNA binding"/>
    <property type="evidence" value="ECO:0007669"/>
    <property type="project" value="UniProtKB-KW"/>
</dbReference>
<dbReference type="Pfam" id="PF00392">
    <property type="entry name" value="GntR"/>
    <property type="match status" value="1"/>
</dbReference>
<dbReference type="GO" id="GO:0003700">
    <property type="term" value="F:DNA-binding transcription factor activity"/>
    <property type="evidence" value="ECO:0007669"/>
    <property type="project" value="InterPro"/>
</dbReference>
<dbReference type="Pfam" id="PF07702">
    <property type="entry name" value="UTRA"/>
    <property type="match status" value="1"/>
</dbReference>
<dbReference type="SMART" id="SM00345">
    <property type="entry name" value="HTH_GNTR"/>
    <property type="match status" value="1"/>
</dbReference>
<dbReference type="InterPro" id="IPR000524">
    <property type="entry name" value="Tscrpt_reg_HTH_GntR"/>
</dbReference>
<gene>
    <name evidence="5" type="ORF">SAMN05421642_102132</name>
</gene>
<accession>A0A239E159</accession>
<dbReference type="Gene3D" id="3.40.1410.10">
    <property type="entry name" value="Chorismate lyase-like"/>
    <property type="match status" value="1"/>
</dbReference>
<dbReference type="RefSeq" id="WP_089243209.1">
    <property type="nucleotide sequence ID" value="NZ_FZOW01000002.1"/>
</dbReference>
<dbReference type="InterPro" id="IPR011663">
    <property type="entry name" value="UTRA"/>
</dbReference>
<dbReference type="EMBL" id="FZOW01000002">
    <property type="protein sequence ID" value="SNS38008.1"/>
    <property type="molecule type" value="Genomic_DNA"/>
</dbReference>
<dbReference type="PANTHER" id="PTHR44846">
    <property type="entry name" value="MANNOSYL-D-GLYCERATE TRANSPORT/METABOLISM SYSTEM REPRESSOR MNGR-RELATED"/>
    <property type="match status" value="1"/>
</dbReference>
<protein>
    <submittedName>
        <fullName evidence="5">GntR family transcriptional regulator</fullName>
    </submittedName>
</protein>
<evidence type="ECO:0000313" key="5">
    <source>
        <dbReference type="EMBL" id="SNS38008.1"/>
    </source>
</evidence>
<dbReference type="SUPFAM" id="SSF64288">
    <property type="entry name" value="Chorismate lyase-like"/>
    <property type="match status" value="1"/>
</dbReference>
<dbReference type="SMART" id="SM00866">
    <property type="entry name" value="UTRA"/>
    <property type="match status" value="1"/>
</dbReference>
<keyword evidence="2" id="KW-0238">DNA-binding</keyword>
<evidence type="ECO:0000256" key="1">
    <source>
        <dbReference type="ARBA" id="ARBA00023015"/>
    </source>
</evidence>
<name>A0A239E159_9NOCA</name>
<keyword evidence="6" id="KW-1185">Reference proteome</keyword>
<feature type="domain" description="HTH gntR-type" evidence="4">
    <location>
        <begin position="37"/>
        <end position="104"/>
    </location>
</feature>
<keyword evidence="1" id="KW-0805">Transcription regulation</keyword>
<dbReference type="Gene3D" id="1.10.10.10">
    <property type="entry name" value="Winged helix-like DNA-binding domain superfamily/Winged helix DNA-binding domain"/>
    <property type="match status" value="1"/>
</dbReference>
<dbReference type="PANTHER" id="PTHR44846:SF1">
    <property type="entry name" value="MANNOSYL-D-GLYCERATE TRANSPORT_METABOLISM SYSTEM REPRESSOR MNGR-RELATED"/>
    <property type="match status" value="1"/>
</dbReference>